<accession>A0ABW6PY65</accession>
<evidence type="ECO:0000313" key="2">
    <source>
        <dbReference type="Proteomes" id="UP001601444"/>
    </source>
</evidence>
<dbReference type="RefSeq" id="WP_019050219.1">
    <property type="nucleotide sequence ID" value="NZ_JBIAMX010000040.1"/>
</dbReference>
<evidence type="ECO:0008006" key="3">
    <source>
        <dbReference type="Google" id="ProtNLM"/>
    </source>
</evidence>
<dbReference type="EMBL" id="JBIAMX010000040">
    <property type="protein sequence ID" value="MFF0547298.1"/>
    <property type="molecule type" value="Genomic_DNA"/>
</dbReference>
<dbReference type="GeneID" id="91518180"/>
<comment type="caution">
    <text evidence="1">The sequence shown here is derived from an EMBL/GenBank/DDBJ whole genome shotgun (WGS) entry which is preliminary data.</text>
</comment>
<protein>
    <recommendedName>
        <fullName evidence="3">Transposase</fullName>
    </recommendedName>
</protein>
<reference evidence="1 2" key="1">
    <citation type="submission" date="2024-10" db="EMBL/GenBank/DDBJ databases">
        <title>The Natural Products Discovery Center: Release of the First 8490 Sequenced Strains for Exploring Actinobacteria Biosynthetic Diversity.</title>
        <authorList>
            <person name="Kalkreuter E."/>
            <person name="Kautsar S.A."/>
            <person name="Yang D."/>
            <person name="Bader C.D."/>
            <person name="Teijaro C.N."/>
            <person name="Fluegel L."/>
            <person name="Davis C.M."/>
            <person name="Simpson J.R."/>
            <person name="Lauterbach L."/>
            <person name="Steele A.D."/>
            <person name="Gui C."/>
            <person name="Meng S."/>
            <person name="Li G."/>
            <person name="Viehrig K."/>
            <person name="Ye F."/>
            <person name="Su P."/>
            <person name="Kiefer A.F."/>
            <person name="Nichols A."/>
            <person name="Cepeda A.J."/>
            <person name="Yan W."/>
            <person name="Fan B."/>
            <person name="Jiang Y."/>
            <person name="Adhikari A."/>
            <person name="Zheng C.-J."/>
            <person name="Schuster L."/>
            <person name="Cowan T.M."/>
            <person name="Smanski M.J."/>
            <person name="Chevrette M.G."/>
            <person name="De Carvalho L.P.S."/>
            <person name="Shen B."/>
        </authorList>
    </citation>
    <scope>NUCLEOTIDE SEQUENCE [LARGE SCALE GENOMIC DNA]</scope>
    <source>
        <strain evidence="1 2">NPDC004045</strain>
    </source>
</reference>
<sequence length="82" mass="8953">MRFNIGTAYRRTSASIKAEIVAEHGEAGTSMTRREEPATVYRTVEQVLLCVANGRTPAVHEAVAAPPIETVTLAKPPPRRPR</sequence>
<keyword evidence="2" id="KW-1185">Reference proteome</keyword>
<organism evidence="1 2">
    <name type="scientific">Nocardia thailandica</name>
    <dbReference type="NCBI Taxonomy" id="257275"/>
    <lineage>
        <taxon>Bacteria</taxon>
        <taxon>Bacillati</taxon>
        <taxon>Actinomycetota</taxon>
        <taxon>Actinomycetes</taxon>
        <taxon>Mycobacteriales</taxon>
        <taxon>Nocardiaceae</taxon>
        <taxon>Nocardia</taxon>
    </lineage>
</organism>
<name>A0ABW6PY65_9NOCA</name>
<proteinExistence type="predicted"/>
<evidence type="ECO:0000313" key="1">
    <source>
        <dbReference type="EMBL" id="MFF0547298.1"/>
    </source>
</evidence>
<dbReference type="Proteomes" id="UP001601444">
    <property type="component" value="Unassembled WGS sequence"/>
</dbReference>
<gene>
    <name evidence="1" type="ORF">ACFYTF_31150</name>
</gene>